<evidence type="ECO:0000313" key="2">
    <source>
        <dbReference type="EMBL" id="ADW07939.1"/>
    </source>
</evidence>
<keyword evidence="2" id="KW-0614">Plasmid</keyword>
<gene>
    <name evidence="2" type="ORF">Sfla_6633</name>
</gene>
<keyword evidence="1" id="KW-0175">Coiled coil</keyword>
<proteinExistence type="predicted"/>
<dbReference type="EMBL" id="CP002476">
    <property type="protein sequence ID" value="ADW07939.1"/>
    <property type="molecule type" value="Genomic_DNA"/>
</dbReference>
<reference evidence="2 3" key="1">
    <citation type="submission" date="2011-01" db="EMBL/GenBank/DDBJ databases">
        <title>Complete sequence of plasmid1 of Streptomyces flavogriseus ATCC 33331.</title>
        <authorList>
            <consortium name="US DOE Joint Genome Institute"/>
            <person name="Lucas S."/>
            <person name="Copeland A."/>
            <person name="Lapidus A."/>
            <person name="Cheng J.-F."/>
            <person name="Goodwin L."/>
            <person name="Pitluck S."/>
            <person name="Davenport K."/>
            <person name="Detter J.C."/>
            <person name="Han C."/>
            <person name="Tapia R."/>
            <person name="Land M."/>
            <person name="Hauser L."/>
            <person name="Kyrpides N."/>
            <person name="Ivanova N."/>
            <person name="Ovchinnikova G."/>
            <person name="Pagani I."/>
            <person name="Brumm P."/>
            <person name="Mead D."/>
            <person name="Woyke T."/>
        </authorList>
    </citation>
    <scope>NUCLEOTIDE SEQUENCE [LARGE SCALE GENOMIC DNA]</scope>
    <source>
        <strain evidence="3">ATCC 33331 / IAF-45CD</strain>
        <plasmid evidence="2 3">pSFLA01</plasmid>
    </source>
</reference>
<organism evidence="2 3">
    <name type="scientific">Streptomyces pratensis (strain ATCC 33331 / IAF-45CD)</name>
    <dbReference type="NCBI Taxonomy" id="591167"/>
    <lineage>
        <taxon>Bacteria</taxon>
        <taxon>Bacillati</taxon>
        <taxon>Actinomycetota</taxon>
        <taxon>Actinomycetes</taxon>
        <taxon>Kitasatosporales</taxon>
        <taxon>Streptomycetaceae</taxon>
        <taxon>Streptomyces</taxon>
    </lineage>
</organism>
<dbReference type="OrthoDB" id="4228624at2"/>
<dbReference type="InterPro" id="IPR046200">
    <property type="entry name" value="DUF6233"/>
</dbReference>
<dbReference type="Pfam" id="PF19746">
    <property type="entry name" value="DUF6233"/>
    <property type="match status" value="1"/>
</dbReference>
<name>A0A8D3WN79_STRFA</name>
<dbReference type="AlphaFoldDB" id="A0A8D3WN79"/>
<evidence type="ECO:0000256" key="1">
    <source>
        <dbReference type="SAM" id="Coils"/>
    </source>
</evidence>
<protein>
    <submittedName>
        <fullName evidence="2">Uncharacterized protein</fullName>
    </submittedName>
</protein>
<dbReference type="Proteomes" id="UP000002066">
    <property type="component" value="Plasmid pSFLA01"/>
</dbReference>
<feature type="coiled-coil region" evidence="1">
    <location>
        <begin position="28"/>
        <end position="55"/>
    </location>
</feature>
<dbReference type="KEGG" id="sfa:Sfla_6633"/>
<geneLocation type="plasmid" evidence="2 3">
    <name>pSFLA01</name>
</geneLocation>
<accession>A0A8D3WN79</accession>
<evidence type="ECO:0000313" key="3">
    <source>
        <dbReference type="Proteomes" id="UP000002066"/>
    </source>
</evidence>
<sequence length="114" mass="12909">MPDDTPTPGAISDLEKNRALLEWLRWQVGQTERRVRELEIQEAQERARRERARAEMAWKIQPQRSSSAALLHRGGCATYPDQVGLISREDAMVALAEPDIEPCEVCRPQTGLLS</sequence>